<feature type="region of interest" description="Disordered" evidence="1">
    <location>
        <begin position="36"/>
        <end position="67"/>
    </location>
</feature>
<keyword evidence="4" id="KW-1185">Reference proteome</keyword>
<dbReference type="Gene3D" id="2.50.20.20">
    <property type="match status" value="1"/>
</dbReference>
<sequence>MRNGALAAVAVCVLAAGLAGCTGGGGAAEPGGLPLGLGGTAPADPPAERNVPGIGGGSDGTKLADRSATEISERMSEAMEGLTSLRMDGRLTVDGEVMELDLALTEDGGCSGSVTVDGGTAEVVRTQKRMYMKGNERFWESQSDGAPEDGAVVELLKDRWVKVPPEEADAEFGAICDLDRMLDSLDDPGADSVTKGALTEIDGRPAIPLVERRDGETTTGYVADDDAEPYLLRVESEDGDEPGVIDLTGHNEEVEITEPPASEVIDPEDFGGPDTSEDV</sequence>
<evidence type="ECO:0000313" key="4">
    <source>
        <dbReference type="Proteomes" id="UP000230407"/>
    </source>
</evidence>
<evidence type="ECO:0008006" key="5">
    <source>
        <dbReference type="Google" id="ProtNLM"/>
    </source>
</evidence>
<gene>
    <name evidence="3" type="ORF">CUT44_20560</name>
</gene>
<proteinExistence type="predicted"/>
<dbReference type="PROSITE" id="PS51257">
    <property type="entry name" value="PROKAR_LIPOPROTEIN"/>
    <property type="match status" value="1"/>
</dbReference>
<feature type="signal peptide" evidence="2">
    <location>
        <begin position="1"/>
        <end position="27"/>
    </location>
</feature>
<dbReference type="AlphaFoldDB" id="A0A2M8LW31"/>
<keyword evidence="2" id="KW-0732">Signal</keyword>
<feature type="compositionally biased region" description="Acidic residues" evidence="1">
    <location>
        <begin position="265"/>
        <end position="279"/>
    </location>
</feature>
<dbReference type="Proteomes" id="UP000230407">
    <property type="component" value="Unassembled WGS sequence"/>
</dbReference>
<evidence type="ECO:0000256" key="2">
    <source>
        <dbReference type="SAM" id="SignalP"/>
    </source>
</evidence>
<dbReference type="RefSeq" id="WP_100203358.1">
    <property type="nucleotide sequence ID" value="NZ_PGGW01000060.1"/>
</dbReference>
<comment type="caution">
    <text evidence="3">The sequence shown here is derived from an EMBL/GenBank/DDBJ whole genome shotgun (WGS) entry which is preliminary data.</text>
</comment>
<organism evidence="3 4">
    <name type="scientific">Streptomyces carminius</name>
    <dbReference type="NCBI Taxonomy" id="2665496"/>
    <lineage>
        <taxon>Bacteria</taxon>
        <taxon>Bacillati</taxon>
        <taxon>Actinomycetota</taxon>
        <taxon>Actinomycetes</taxon>
        <taxon>Kitasatosporales</taxon>
        <taxon>Streptomycetaceae</taxon>
        <taxon>Streptomyces</taxon>
    </lineage>
</organism>
<accession>A0A2M8LW31</accession>
<evidence type="ECO:0000313" key="3">
    <source>
        <dbReference type="EMBL" id="PJE96173.1"/>
    </source>
</evidence>
<name>A0A2M8LW31_9ACTN</name>
<reference evidence="3 4" key="1">
    <citation type="submission" date="2017-11" db="EMBL/GenBank/DDBJ databases">
        <title>Streptomyces carmine sp. nov., a novel actinomycete isolated from Sophora alopecuroides in Xinjiang, China.</title>
        <authorList>
            <person name="Wang Y."/>
            <person name="Luo X."/>
            <person name="Wan C."/>
            <person name="Zhang L."/>
        </authorList>
    </citation>
    <scope>NUCLEOTIDE SEQUENCE [LARGE SCALE GENOMIC DNA]</scope>
    <source>
        <strain evidence="3 4">TRM SA0054</strain>
    </source>
</reference>
<feature type="chain" id="PRO_5014728017" description="Lipoprotein" evidence="2">
    <location>
        <begin position="28"/>
        <end position="279"/>
    </location>
</feature>
<protein>
    <recommendedName>
        <fullName evidence="5">Lipoprotein</fullName>
    </recommendedName>
</protein>
<feature type="region of interest" description="Disordered" evidence="1">
    <location>
        <begin position="235"/>
        <end position="279"/>
    </location>
</feature>
<evidence type="ECO:0000256" key="1">
    <source>
        <dbReference type="SAM" id="MobiDB-lite"/>
    </source>
</evidence>
<dbReference type="EMBL" id="PGGW01000060">
    <property type="protein sequence ID" value="PJE96173.1"/>
    <property type="molecule type" value="Genomic_DNA"/>
</dbReference>